<sequence length="609" mass="65888">MDSGVVENSEPSLGRGVPAVGFMIQPTARIEFCRVGSMDPIPPQRSTLSASLSVPISAVSSMPTRRRDLPGLGVLTKPHSSPQHGDIDLLSGGAVQSPSDFRASHSADPSSVLDLGLPEVLQSQPVLIPHSTAHDLRLEGGNLFGAQAGANDLNLAVNTVRDCSGIVNVTRDTISSHQCGVQFDLNPMDVEADGSPTSADNNYVPVLAPAMLSSTCPSASAAMDPQSQPCSYRRFVCSTDVIQRHRTQMWVAAVDPGACVIDLEHAAQPLRVLLSGTPDEHKGTSSWVHSIQGQLPSEPPSSSVPTSSSISSGTPEVPRSRHDVFPVSTIVDCNPAYFGHSLDEGSLMSPLTVESNRSQSRSVVPVPRNIPPLSFVSNSRVPKSGAPDGISNQMKLGYQVVSRSQPSTPIAGSTKLSSGPISVKGGSIPLRSALTLRRKDESLHHISQMVFNYVGKNSLGHTLSRGMKCSQPYYWEGYNNVAQFETWLRTLLQWMSVHHLTGDGHNHTRIDILRQYLNGQALSWFNREVNDHLVIGNNMKFQDVVGAIYKHFLCKGVKVQAKIVPVVNRFYDCCFHSSTGVVGFYNDLLLAAKWMVRRPDDKAFCGQFI</sequence>
<feature type="region of interest" description="Disordered" evidence="1">
    <location>
        <begin position="281"/>
        <end position="321"/>
    </location>
</feature>
<dbReference type="Proteomes" id="UP000027265">
    <property type="component" value="Unassembled WGS sequence"/>
</dbReference>
<name>A0A067P8K8_9AGAM</name>
<dbReference type="EMBL" id="KL197751">
    <property type="protein sequence ID" value="KDQ51099.1"/>
    <property type="molecule type" value="Genomic_DNA"/>
</dbReference>
<protein>
    <submittedName>
        <fullName evidence="2">Uncharacterized protein</fullName>
    </submittedName>
</protein>
<dbReference type="OrthoDB" id="3060267at2759"/>
<organism evidence="2 3">
    <name type="scientific">Jaapia argillacea MUCL 33604</name>
    <dbReference type="NCBI Taxonomy" id="933084"/>
    <lineage>
        <taxon>Eukaryota</taxon>
        <taxon>Fungi</taxon>
        <taxon>Dikarya</taxon>
        <taxon>Basidiomycota</taxon>
        <taxon>Agaricomycotina</taxon>
        <taxon>Agaricomycetes</taxon>
        <taxon>Agaricomycetidae</taxon>
        <taxon>Jaapiales</taxon>
        <taxon>Jaapiaceae</taxon>
        <taxon>Jaapia</taxon>
    </lineage>
</organism>
<evidence type="ECO:0000313" key="3">
    <source>
        <dbReference type="Proteomes" id="UP000027265"/>
    </source>
</evidence>
<accession>A0A067P8K8</accession>
<feature type="region of interest" description="Disordered" evidence="1">
    <location>
        <begin position="63"/>
        <end position="108"/>
    </location>
</feature>
<dbReference type="AlphaFoldDB" id="A0A067P8K8"/>
<dbReference type="HOGENOM" id="CLU_448382_0_0_1"/>
<gene>
    <name evidence="2" type="ORF">JAAARDRAFT_199322</name>
</gene>
<evidence type="ECO:0000313" key="2">
    <source>
        <dbReference type="EMBL" id="KDQ51099.1"/>
    </source>
</evidence>
<reference evidence="3" key="1">
    <citation type="journal article" date="2014" name="Proc. Natl. Acad. Sci. U.S.A.">
        <title>Extensive sampling of basidiomycete genomes demonstrates inadequacy of the white-rot/brown-rot paradigm for wood decay fungi.</title>
        <authorList>
            <person name="Riley R."/>
            <person name="Salamov A.A."/>
            <person name="Brown D.W."/>
            <person name="Nagy L.G."/>
            <person name="Floudas D."/>
            <person name="Held B.W."/>
            <person name="Levasseur A."/>
            <person name="Lombard V."/>
            <person name="Morin E."/>
            <person name="Otillar R."/>
            <person name="Lindquist E.A."/>
            <person name="Sun H."/>
            <person name="LaButti K.M."/>
            <person name="Schmutz J."/>
            <person name="Jabbour D."/>
            <person name="Luo H."/>
            <person name="Baker S.E."/>
            <person name="Pisabarro A.G."/>
            <person name="Walton J.D."/>
            <person name="Blanchette R.A."/>
            <person name="Henrissat B."/>
            <person name="Martin F."/>
            <person name="Cullen D."/>
            <person name="Hibbett D.S."/>
            <person name="Grigoriev I.V."/>
        </authorList>
    </citation>
    <scope>NUCLEOTIDE SEQUENCE [LARGE SCALE GENOMIC DNA]</scope>
    <source>
        <strain evidence="3">MUCL 33604</strain>
    </source>
</reference>
<feature type="compositionally biased region" description="Low complexity" evidence="1">
    <location>
        <begin position="300"/>
        <end position="317"/>
    </location>
</feature>
<proteinExistence type="predicted"/>
<feature type="compositionally biased region" description="Polar residues" evidence="1">
    <location>
        <begin position="284"/>
        <end position="295"/>
    </location>
</feature>
<keyword evidence="3" id="KW-1185">Reference proteome</keyword>
<dbReference type="InParanoid" id="A0A067P8K8"/>
<evidence type="ECO:0000256" key="1">
    <source>
        <dbReference type="SAM" id="MobiDB-lite"/>
    </source>
</evidence>
<dbReference type="STRING" id="933084.A0A067P8K8"/>